<evidence type="ECO:0000313" key="3">
    <source>
        <dbReference type="Proteomes" id="UP000647172"/>
    </source>
</evidence>
<reference evidence="2" key="1">
    <citation type="submission" date="2021-01" db="EMBL/GenBank/DDBJ databases">
        <title>Whole genome shotgun sequence of Actinoplanes nipponensis NBRC 14063.</title>
        <authorList>
            <person name="Komaki H."/>
            <person name="Tamura T."/>
        </authorList>
    </citation>
    <scope>NUCLEOTIDE SEQUENCE</scope>
    <source>
        <strain evidence="2">NBRC 14063</strain>
    </source>
</reference>
<dbReference type="EMBL" id="BOMQ01000017">
    <property type="protein sequence ID" value="GIE47847.1"/>
    <property type="molecule type" value="Genomic_DNA"/>
</dbReference>
<keyword evidence="1" id="KW-0812">Transmembrane</keyword>
<sequence>MPVCQAEAMRRVVTWARTVGVAGALLAGALGSAAAVRLSGFPGPPAEADAVAAAVTAIGQRPLDRPGPVVVCDFFCPEDDGDGVVSYDSAPDRTDVVTVTYELSGTSAPAVEARARDRLAAAGWRADRDGDLTRDGLAVGLQIADAGGGVRATVVASKLTSPLAGVLAVAGFLLGAALGGLLVRLAHRRFRRHGPAVSLVAGAPAVVVTALTLGYAAMAVLMTAHDPRRPGVQLAEFLLTVFPSVSLAVGGAALLALALVALPPRPGPAGLRLGRPVGHTGGHGAARS</sequence>
<gene>
    <name evidence="2" type="ORF">Ani05nite_13810</name>
</gene>
<organism evidence="2 3">
    <name type="scientific">Actinoplanes nipponensis</name>
    <dbReference type="NCBI Taxonomy" id="135950"/>
    <lineage>
        <taxon>Bacteria</taxon>
        <taxon>Bacillati</taxon>
        <taxon>Actinomycetota</taxon>
        <taxon>Actinomycetes</taxon>
        <taxon>Micromonosporales</taxon>
        <taxon>Micromonosporaceae</taxon>
        <taxon>Actinoplanes</taxon>
    </lineage>
</organism>
<feature type="transmembrane region" description="Helical" evidence="1">
    <location>
        <begin position="163"/>
        <end position="183"/>
    </location>
</feature>
<evidence type="ECO:0000256" key="1">
    <source>
        <dbReference type="SAM" id="Phobius"/>
    </source>
</evidence>
<feature type="transmembrane region" description="Helical" evidence="1">
    <location>
        <begin position="195"/>
        <end position="217"/>
    </location>
</feature>
<comment type="caution">
    <text evidence="2">The sequence shown here is derived from an EMBL/GenBank/DDBJ whole genome shotgun (WGS) entry which is preliminary data.</text>
</comment>
<evidence type="ECO:0000313" key="2">
    <source>
        <dbReference type="EMBL" id="GIE47847.1"/>
    </source>
</evidence>
<protein>
    <submittedName>
        <fullName evidence="2">Uncharacterized protein</fullName>
    </submittedName>
</protein>
<keyword evidence="1" id="KW-0472">Membrane</keyword>
<name>A0A919JF33_9ACTN</name>
<dbReference type="AlphaFoldDB" id="A0A919JF33"/>
<feature type="transmembrane region" description="Helical" evidence="1">
    <location>
        <begin position="237"/>
        <end position="262"/>
    </location>
</feature>
<keyword evidence="1" id="KW-1133">Transmembrane helix</keyword>
<keyword evidence="3" id="KW-1185">Reference proteome</keyword>
<proteinExistence type="predicted"/>
<dbReference type="Proteomes" id="UP000647172">
    <property type="component" value="Unassembled WGS sequence"/>
</dbReference>
<accession>A0A919JF33</accession>